<name>A0A367P860_CUPNE</name>
<comment type="caution">
    <text evidence="1">The sequence shown here is derived from an EMBL/GenBank/DDBJ whole genome shotgun (WGS) entry which is preliminary data.</text>
</comment>
<proteinExistence type="predicted"/>
<sequence length="70" mass="8279">MTQHATFRRMQDSHHVGLDRNLRDRFRDHPHYARTVEFIDRYDSPAFDADAQTSPISLFEPMVRRCAMAS</sequence>
<evidence type="ECO:0000313" key="1">
    <source>
        <dbReference type="EMBL" id="RCJ04019.1"/>
    </source>
</evidence>
<gene>
    <name evidence="1" type="ORF">DDK22_34180</name>
</gene>
<accession>A0A367P860</accession>
<evidence type="ECO:0000313" key="2">
    <source>
        <dbReference type="Proteomes" id="UP000253501"/>
    </source>
</evidence>
<protein>
    <submittedName>
        <fullName evidence="1">Uncharacterized protein</fullName>
    </submittedName>
</protein>
<organism evidence="1 2">
    <name type="scientific">Cupriavidus necator</name>
    <name type="common">Alcaligenes eutrophus</name>
    <name type="synonym">Ralstonia eutropha</name>
    <dbReference type="NCBI Taxonomy" id="106590"/>
    <lineage>
        <taxon>Bacteria</taxon>
        <taxon>Pseudomonadati</taxon>
        <taxon>Pseudomonadota</taxon>
        <taxon>Betaproteobacteria</taxon>
        <taxon>Burkholderiales</taxon>
        <taxon>Burkholderiaceae</taxon>
        <taxon>Cupriavidus</taxon>
    </lineage>
</organism>
<dbReference type="Proteomes" id="UP000253501">
    <property type="component" value="Unassembled WGS sequence"/>
</dbReference>
<dbReference type="EMBL" id="QDHA01000116">
    <property type="protein sequence ID" value="RCJ04019.1"/>
    <property type="molecule type" value="Genomic_DNA"/>
</dbReference>
<dbReference type="RefSeq" id="WP_114135795.1">
    <property type="nucleotide sequence ID" value="NZ_CP068434.1"/>
</dbReference>
<dbReference type="AlphaFoldDB" id="A0A367P860"/>
<reference evidence="1 2" key="1">
    <citation type="submission" date="2018-04" db="EMBL/GenBank/DDBJ databases">
        <title>Cupriavidus necator CR12 genome sequencing and assembly.</title>
        <authorList>
            <person name="Ben Fekih I."/>
            <person name="Mazhar H.S."/>
            <person name="Bello S.K."/>
            <person name="Rensing C."/>
        </authorList>
    </citation>
    <scope>NUCLEOTIDE SEQUENCE [LARGE SCALE GENOMIC DNA]</scope>
    <source>
        <strain evidence="1 2">CR12</strain>
    </source>
</reference>